<proteinExistence type="predicted"/>
<sequence>RKAGRPSKALSKERLEGLLRLKIPVSRIAEDLQVSRPTVYKAIAEYNLQETRHSDIQHAVSSIKGNHPNAGEVMLQGHLRAQGINVQRSKIRKAIHDLDPSSETVLSFNEAIRRYGRPQRVRSDHGGENVLVWRDMTSAWGEDARSVIVGSSVYNQKIERHNRSVNEHELSVFKSEFYDLEREAKSFFLQTAPHILDPLNETDLFCLLYVYLPRLNKNLAEFVSAHNNHKISKEGSNTPAQIFWTNLHLTAFGEGRDPNDAWMGVNIDELASTNLPHVQVPPTSNPLHDTEYEELQRLVDLLTSTCGKELYRRTVDFVGRKLSIH</sequence>
<dbReference type="InterPro" id="IPR036397">
    <property type="entry name" value="RNaseH_sf"/>
</dbReference>
<protein>
    <recommendedName>
        <fullName evidence="1">Integrase core domain-containing protein</fullName>
    </recommendedName>
</protein>
<dbReference type="Pfam" id="PF24764">
    <property type="entry name" value="rva_4"/>
    <property type="match status" value="1"/>
</dbReference>
<evidence type="ECO:0000259" key="1">
    <source>
        <dbReference type="Pfam" id="PF24764"/>
    </source>
</evidence>
<feature type="domain" description="Integrase core" evidence="1">
    <location>
        <begin position="101"/>
        <end position="246"/>
    </location>
</feature>
<reference evidence="2 3" key="1">
    <citation type="submission" date="2022-05" db="EMBL/GenBank/DDBJ databases">
        <authorList>
            <consortium name="Genoscope - CEA"/>
            <person name="William W."/>
        </authorList>
    </citation>
    <scope>NUCLEOTIDE SEQUENCE [LARGE SCALE GENOMIC DNA]</scope>
</reference>
<comment type="caution">
    <text evidence="2">The sequence shown here is derived from an EMBL/GenBank/DDBJ whole genome shotgun (WGS) entry which is preliminary data.</text>
</comment>
<gene>
    <name evidence="2" type="ORF">PLOB_00019321</name>
</gene>
<evidence type="ECO:0000313" key="2">
    <source>
        <dbReference type="EMBL" id="CAH3177505.1"/>
    </source>
</evidence>
<dbReference type="EMBL" id="CALNXK010000226">
    <property type="protein sequence ID" value="CAH3177505.1"/>
    <property type="molecule type" value="Genomic_DNA"/>
</dbReference>
<feature type="non-terminal residue" evidence="2">
    <location>
        <position position="1"/>
    </location>
</feature>
<dbReference type="Gene3D" id="3.30.420.10">
    <property type="entry name" value="Ribonuclease H-like superfamily/Ribonuclease H"/>
    <property type="match status" value="1"/>
</dbReference>
<keyword evidence="3" id="KW-1185">Reference proteome</keyword>
<dbReference type="PANTHER" id="PTHR46791">
    <property type="entry name" value="EXPRESSED PROTEIN"/>
    <property type="match status" value="1"/>
</dbReference>
<dbReference type="SUPFAM" id="SSF53098">
    <property type="entry name" value="Ribonuclease H-like"/>
    <property type="match status" value="1"/>
</dbReference>
<dbReference type="PANTHER" id="PTHR46791:SF7">
    <property type="entry name" value="INTEGRASE CATALYTIC DOMAIN-CONTAINING PROTEIN"/>
    <property type="match status" value="1"/>
</dbReference>
<evidence type="ECO:0000313" key="3">
    <source>
        <dbReference type="Proteomes" id="UP001159405"/>
    </source>
</evidence>
<accession>A0ABN8RDP2</accession>
<organism evidence="2 3">
    <name type="scientific">Porites lobata</name>
    <dbReference type="NCBI Taxonomy" id="104759"/>
    <lineage>
        <taxon>Eukaryota</taxon>
        <taxon>Metazoa</taxon>
        <taxon>Cnidaria</taxon>
        <taxon>Anthozoa</taxon>
        <taxon>Hexacorallia</taxon>
        <taxon>Scleractinia</taxon>
        <taxon>Fungiina</taxon>
        <taxon>Poritidae</taxon>
        <taxon>Porites</taxon>
    </lineage>
</organism>
<dbReference type="InterPro" id="IPR012337">
    <property type="entry name" value="RNaseH-like_sf"/>
</dbReference>
<dbReference type="InterPro" id="IPR058913">
    <property type="entry name" value="Integrase_dom_put"/>
</dbReference>
<dbReference type="Pfam" id="PF13384">
    <property type="entry name" value="HTH_23"/>
    <property type="match status" value="1"/>
</dbReference>
<dbReference type="Proteomes" id="UP001159405">
    <property type="component" value="Unassembled WGS sequence"/>
</dbReference>
<name>A0ABN8RDP2_9CNID</name>